<proteinExistence type="predicted"/>
<dbReference type="Pfam" id="PF00169">
    <property type="entry name" value="PH"/>
    <property type="match status" value="1"/>
</dbReference>
<feature type="compositionally biased region" description="Gly residues" evidence="4">
    <location>
        <begin position="1109"/>
        <end position="1119"/>
    </location>
</feature>
<feature type="compositionally biased region" description="Polar residues" evidence="4">
    <location>
        <begin position="884"/>
        <end position="895"/>
    </location>
</feature>
<evidence type="ECO:0000313" key="8">
    <source>
        <dbReference type="EMBL" id="VTJ77517.1"/>
    </source>
</evidence>
<feature type="region of interest" description="Disordered" evidence="4">
    <location>
        <begin position="535"/>
        <end position="804"/>
    </location>
</feature>
<dbReference type="PROSITE" id="PS50003">
    <property type="entry name" value="PH_DOMAIN"/>
    <property type="match status" value="1"/>
</dbReference>
<comment type="caution">
    <text evidence="8">The sequence shown here is derived from an EMBL/GenBank/DDBJ whole genome shotgun (WGS) entry which is preliminary data.</text>
</comment>
<dbReference type="InterPro" id="IPR001452">
    <property type="entry name" value="SH3_domain"/>
</dbReference>
<dbReference type="PROSITE" id="PS50010">
    <property type="entry name" value="DH_2"/>
    <property type="match status" value="1"/>
</dbReference>
<dbReference type="Pfam" id="PF15441">
    <property type="entry name" value="ARHGEF5_35"/>
    <property type="match status" value="1"/>
</dbReference>
<dbReference type="GO" id="GO:0005085">
    <property type="term" value="F:guanyl-nucleotide exchange factor activity"/>
    <property type="evidence" value="ECO:0007669"/>
    <property type="project" value="UniProtKB-KW"/>
</dbReference>
<dbReference type="PROSITE" id="PS50002">
    <property type="entry name" value="SH3"/>
    <property type="match status" value="1"/>
</dbReference>
<evidence type="ECO:0000256" key="3">
    <source>
        <dbReference type="PROSITE-ProRule" id="PRU00192"/>
    </source>
</evidence>
<dbReference type="Proteomes" id="UP000335636">
    <property type="component" value="Unassembled WGS sequence"/>
</dbReference>
<evidence type="ECO:0008006" key="10">
    <source>
        <dbReference type="Google" id="ProtNLM"/>
    </source>
</evidence>
<dbReference type="Gene3D" id="2.30.30.40">
    <property type="entry name" value="SH3 Domains"/>
    <property type="match status" value="1"/>
</dbReference>
<dbReference type="EMBL" id="CABDUW010000978">
    <property type="protein sequence ID" value="VTJ77517.1"/>
    <property type="molecule type" value="Genomic_DNA"/>
</dbReference>
<feature type="compositionally biased region" description="Basic and acidic residues" evidence="4">
    <location>
        <begin position="574"/>
        <end position="583"/>
    </location>
</feature>
<dbReference type="InterPro" id="IPR001849">
    <property type="entry name" value="PH_domain"/>
</dbReference>
<dbReference type="CDD" id="cd01221">
    <property type="entry name" value="PH_ephexin"/>
    <property type="match status" value="1"/>
</dbReference>
<evidence type="ECO:0000256" key="2">
    <source>
        <dbReference type="ARBA" id="ARBA00022658"/>
    </source>
</evidence>
<dbReference type="Pfam" id="PF00018">
    <property type="entry name" value="SH3_1"/>
    <property type="match status" value="1"/>
</dbReference>
<feature type="compositionally biased region" description="Polar residues" evidence="4">
    <location>
        <begin position="296"/>
        <end position="308"/>
    </location>
</feature>
<feature type="domain" description="SH3" evidence="5">
    <location>
        <begin position="1602"/>
        <end position="1663"/>
    </location>
</feature>
<dbReference type="GO" id="GO:0035556">
    <property type="term" value="P:intracellular signal transduction"/>
    <property type="evidence" value="ECO:0007669"/>
    <property type="project" value="InterPro"/>
</dbReference>
<feature type="domain" description="DH" evidence="7">
    <location>
        <begin position="1266"/>
        <end position="1450"/>
    </location>
</feature>
<dbReference type="InterPro" id="IPR000219">
    <property type="entry name" value="DH_dom"/>
</dbReference>
<dbReference type="InterPro" id="IPR001331">
    <property type="entry name" value="GDS_CDC24_CS"/>
</dbReference>
<dbReference type="InterPro" id="IPR011993">
    <property type="entry name" value="PH-like_dom_sf"/>
</dbReference>
<dbReference type="Gene3D" id="2.30.29.30">
    <property type="entry name" value="Pleckstrin-homology domain (PH domain)/Phosphotyrosine-binding domain (PTB)"/>
    <property type="match status" value="1"/>
</dbReference>
<dbReference type="InterPro" id="IPR035899">
    <property type="entry name" value="DBL_dom_sf"/>
</dbReference>
<dbReference type="InterPro" id="IPR029212">
    <property type="entry name" value="ARHGEF5/35_N"/>
</dbReference>
<dbReference type="SUPFAM" id="SSF50044">
    <property type="entry name" value="SH3-domain"/>
    <property type="match status" value="1"/>
</dbReference>
<dbReference type="InterPro" id="IPR036028">
    <property type="entry name" value="SH3-like_dom_sf"/>
</dbReference>
<name>A0A5E4C6J5_MARMO</name>
<dbReference type="GO" id="GO:0005737">
    <property type="term" value="C:cytoplasm"/>
    <property type="evidence" value="ECO:0007669"/>
    <property type="project" value="TreeGrafter"/>
</dbReference>
<feature type="region of interest" description="Disordered" evidence="4">
    <location>
        <begin position="294"/>
        <end position="506"/>
    </location>
</feature>
<feature type="compositionally biased region" description="Basic and acidic residues" evidence="4">
    <location>
        <begin position="1082"/>
        <end position="1091"/>
    </location>
</feature>
<feature type="region of interest" description="Disordered" evidence="4">
    <location>
        <begin position="844"/>
        <end position="1177"/>
    </location>
</feature>
<dbReference type="SMART" id="SM00233">
    <property type="entry name" value="PH"/>
    <property type="match status" value="1"/>
</dbReference>
<dbReference type="CDD" id="cd11940">
    <property type="entry name" value="SH3_ARHGEF5_19"/>
    <property type="match status" value="1"/>
</dbReference>
<dbReference type="FunFam" id="2.30.29.30:FF:000205">
    <property type="entry name" value="Rho guanine nucleotide exchange factor (GEF) 19"/>
    <property type="match status" value="1"/>
</dbReference>
<feature type="non-terminal residue" evidence="8">
    <location>
        <position position="1"/>
    </location>
</feature>
<feature type="compositionally biased region" description="Polar residues" evidence="4">
    <location>
        <begin position="586"/>
        <end position="602"/>
    </location>
</feature>
<evidence type="ECO:0000256" key="4">
    <source>
        <dbReference type="SAM" id="MobiDB-lite"/>
    </source>
</evidence>
<dbReference type="SMART" id="SM00326">
    <property type="entry name" value="SH3"/>
    <property type="match status" value="1"/>
</dbReference>
<feature type="compositionally biased region" description="Low complexity" evidence="4">
    <location>
        <begin position="914"/>
        <end position="925"/>
    </location>
</feature>
<dbReference type="InterPro" id="IPR047271">
    <property type="entry name" value="Ephexin-like"/>
</dbReference>
<dbReference type="SUPFAM" id="SSF50729">
    <property type="entry name" value="PH domain-like"/>
    <property type="match status" value="1"/>
</dbReference>
<keyword evidence="9" id="KW-1185">Reference proteome</keyword>
<evidence type="ECO:0000313" key="9">
    <source>
        <dbReference type="Proteomes" id="UP000335636"/>
    </source>
</evidence>
<dbReference type="FunFam" id="2.30.30.40:FF:000111">
    <property type="entry name" value="Rho guanine nucleotide exchange factor (GEF) 5"/>
    <property type="match status" value="1"/>
</dbReference>
<feature type="domain" description="PH" evidence="6">
    <location>
        <begin position="1482"/>
        <end position="1594"/>
    </location>
</feature>
<evidence type="ECO:0000256" key="1">
    <source>
        <dbReference type="ARBA" id="ARBA00022443"/>
    </source>
</evidence>
<dbReference type="Pfam" id="PF00621">
    <property type="entry name" value="RhoGEF"/>
    <property type="match status" value="1"/>
</dbReference>
<feature type="compositionally biased region" description="Polar residues" evidence="4">
    <location>
        <begin position="977"/>
        <end position="988"/>
    </location>
</feature>
<feature type="compositionally biased region" description="Basic and acidic residues" evidence="4">
    <location>
        <begin position="452"/>
        <end position="464"/>
    </location>
</feature>
<dbReference type="PANTHER" id="PTHR12845">
    <property type="entry name" value="GUANINE NUCLEOTIDE EXCHANGE FACTOR"/>
    <property type="match status" value="1"/>
</dbReference>
<organism evidence="8 9">
    <name type="scientific">Marmota monax</name>
    <name type="common">Woodchuck</name>
    <dbReference type="NCBI Taxonomy" id="9995"/>
    <lineage>
        <taxon>Eukaryota</taxon>
        <taxon>Metazoa</taxon>
        <taxon>Chordata</taxon>
        <taxon>Craniata</taxon>
        <taxon>Vertebrata</taxon>
        <taxon>Euteleostomi</taxon>
        <taxon>Mammalia</taxon>
        <taxon>Eutheria</taxon>
        <taxon>Euarchontoglires</taxon>
        <taxon>Glires</taxon>
        <taxon>Rodentia</taxon>
        <taxon>Sciuromorpha</taxon>
        <taxon>Sciuridae</taxon>
        <taxon>Xerinae</taxon>
        <taxon>Marmotini</taxon>
        <taxon>Marmota</taxon>
    </lineage>
</organism>
<dbReference type="PANTHER" id="PTHR12845:SF2">
    <property type="entry name" value="DH DOMAIN-CONTAINING PROTEIN-RELATED"/>
    <property type="match status" value="1"/>
</dbReference>
<protein>
    <recommendedName>
        <fullName evidence="10">Rho guanine nucleotide exchange factor 5</fullName>
    </recommendedName>
</protein>
<feature type="compositionally biased region" description="Low complexity" evidence="4">
    <location>
        <begin position="315"/>
        <end position="328"/>
    </location>
</feature>
<sequence length="1689" mass="186703">TNAMANGHSDQDMVKLTKPFWLIDHGIPKNKRARNRSKILLTQIIKDNPGVTKPDPSSRPGGRGGPRVGRLGRPGLAWGLRPAPGPGGDSWARAACDTDQDSALMEAEEPQHGASTPIPAVEEFRITPEAIMRSSQIPTMELEAQEDQDPSYKWAEGHRLLLIQPRGLQDMTDSVEEGMPSFSEESFADVETNQESLVAEAYDTPGHQEAVPQSLADRGPMIPAPPELWTCPVQGEQLDKFSISSDLGCRIEVEFQPDLTSLTLGSREAKEKEAPSPDTFAQTVFWLPCEEHPADMSQTQGSRGGTVSQKEEQESQGGEELLQPQETLGLEEQEQYEMESQGKGVLGEDACSGGLWEEQEQMVEQANGKEGVHGQKQEQVQDGVSLGGRERERLSGELEVLNCGEQGQEGRERKAQGQGDLEEGGQRKRELRGPKESRVDSQYMENLSLVGKSEEGPGKQDKSLKGKVMAAEEEEPGSWAGGGLGAVGDERSTEEEQGTHCPSPLALVAPEDHSPCDLLPDAFCPVTQIPQAEELSPKALTSALEPRRHLPQPISLPGSSPTAESLDSIVAHSDQQKESELKKRPVSSQETEMISARTSVTPPRTPESAAFSSSEVSPVTAALSSESPSIGFPRRETPRTSFSTDTLSPCGASETPLVALHSSLSAVTTQDHTSDGASPHSSPANCSGTIQHLRSNSFPGSHRTVQTPDLVGMSLSFSHSELPQRPPKPAIYGSVTPRRDRRSSRDCSVISEFPSALSTLRQDSQEFTSSPERPCSPHSSQPWGSLPNSAFTPGSPAYSSSPPTVSMEMRIHESLNPPPLEKRHIHSSMVEKDGHLSTLVPTVKRHSHPLSLSSSLEIHGSPKGPLPQIPDPLVSRQHRPLPSTPDSAPHTQTSLPHRLRYNKPLPPTPDMPQSHHSPISSSSIPRIYRPLPPVPIMNPSTEPPPLPPKSRGRSKSTQGGLVNSGGQAKPRPIGQDWTISTPPSTGRTSWPPATGRSTESLASTSRSKSEVSSGMAFSNMTNLLSPSSPTTPWTVELQKPTTKDEPVLSEEPEGHVRGVLRRSDPQEGSNGQRRSSVCPARQPEKPSHPQLEKASSWPHRRDTGILPEGSGGQTGGRGEGSNKHKGWNRQGLRRPSILPEGSADSRGSAMGRPPGPTDAVVFREKKPKEGTGGFSRRRSKLINSSQLLYQEYSDFFLNKEIQSQQRLDSLAEAPGPTSPRQPRKALVSSESYLQRLSMASSGSLWQEIPVVRNSAVLLSMTHEDQKLQEAKFELIVSEASYLRSLHVAVDHFQLSSQLRATLSNQEYQWLFSRLQDVRDVSTTFLSDLEENFENNIFSFQVCDIVLNHAPDFRRVYLPYVTNQTYQERTFQSLLNSNSNFREVLEKLESDPICQRLSLKSFLILPFQRITRLKLLLQNILKRTQPGSSEEAEATKAHHALEELIRDCNNNVQRMRRTEELIYLSQKIEFECKIFPLISQSRWLVKSGELTALEFSVSPGMRRKLNTRPIHLHLFNDCLLLSRPREGNRFLVFDHAPFSSIRGEKCEMKLHGPHKNLFRLFLRHNTQGTQAEFLFRTETQSEKLRWISALAMPREELDLLECYDSPQVQCLRAYKPRENDELALEKADVVMVTQQSSDGWLEGVRLSDGEQGWFPLQQVEFISNPEVRARNLKEAHRVKTAKLQLVEHRA</sequence>
<gene>
    <name evidence="8" type="ORF">MONAX_5E014464</name>
</gene>
<dbReference type="GO" id="GO:0005634">
    <property type="term" value="C:nucleus"/>
    <property type="evidence" value="ECO:0007669"/>
    <property type="project" value="TreeGrafter"/>
</dbReference>
<dbReference type="PROSITE" id="PS00741">
    <property type="entry name" value="DH_1"/>
    <property type="match status" value="1"/>
</dbReference>
<dbReference type="InterPro" id="IPR047270">
    <property type="entry name" value="PH_ephexin"/>
</dbReference>
<feature type="compositionally biased region" description="Polar residues" evidence="4">
    <location>
        <begin position="955"/>
        <end position="966"/>
    </location>
</feature>
<dbReference type="FunFam" id="1.20.900.10:FF:000007">
    <property type="entry name" value="rho guanine nucleotide exchange factor 19"/>
    <property type="match status" value="1"/>
</dbReference>
<dbReference type="Gene3D" id="1.20.900.10">
    <property type="entry name" value="Dbl homology (DH) domain"/>
    <property type="match status" value="1"/>
</dbReference>
<feature type="region of interest" description="Disordered" evidence="4">
    <location>
        <begin position="45"/>
        <end position="88"/>
    </location>
</feature>
<keyword evidence="2" id="KW-0344">Guanine-nucleotide releasing factor</keyword>
<reference evidence="8" key="1">
    <citation type="submission" date="2019-04" db="EMBL/GenBank/DDBJ databases">
        <authorList>
            <person name="Alioto T."/>
            <person name="Alioto T."/>
        </authorList>
    </citation>
    <scope>NUCLEOTIDE SEQUENCE [LARGE SCALE GENOMIC DNA]</scope>
</reference>
<feature type="compositionally biased region" description="Polar residues" evidence="4">
    <location>
        <begin position="995"/>
        <end position="1033"/>
    </location>
</feature>
<accession>A0A5E4C6J5</accession>
<keyword evidence="1 3" id="KW-0728">SH3 domain</keyword>
<dbReference type="CDD" id="cd00160">
    <property type="entry name" value="RhoGEF"/>
    <property type="match status" value="1"/>
</dbReference>
<feature type="compositionally biased region" description="Pro residues" evidence="4">
    <location>
        <begin position="930"/>
        <end position="948"/>
    </location>
</feature>
<feature type="compositionally biased region" description="Polar residues" evidence="4">
    <location>
        <begin position="662"/>
        <end position="707"/>
    </location>
</feature>
<evidence type="ECO:0000259" key="7">
    <source>
        <dbReference type="PROSITE" id="PS50010"/>
    </source>
</evidence>
<dbReference type="SMART" id="SM00325">
    <property type="entry name" value="RhoGEF"/>
    <property type="match status" value="1"/>
</dbReference>
<dbReference type="SUPFAM" id="SSF48065">
    <property type="entry name" value="DBL homology domain (DH-domain)"/>
    <property type="match status" value="1"/>
</dbReference>
<feature type="compositionally biased region" description="Basic and acidic residues" evidence="4">
    <location>
        <begin position="424"/>
        <end position="439"/>
    </location>
</feature>
<feature type="compositionally biased region" description="Polar residues" evidence="4">
    <location>
        <begin position="1066"/>
        <end position="1075"/>
    </location>
</feature>
<feature type="compositionally biased region" description="Basic and acidic residues" evidence="4">
    <location>
        <begin position="1041"/>
        <end position="1065"/>
    </location>
</feature>
<feature type="compositionally biased region" description="Polar residues" evidence="4">
    <location>
        <begin position="756"/>
        <end position="804"/>
    </location>
</feature>
<evidence type="ECO:0000259" key="6">
    <source>
        <dbReference type="PROSITE" id="PS50003"/>
    </source>
</evidence>
<feature type="compositionally biased region" description="Polar residues" evidence="4">
    <location>
        <begin position="610"/>
        <end position="628"/>
    </location>
</feature>
<evidence type="ECO:0000259" key="5">
    <source>
        <dbReference type="PROSITE" id="PS50002"/>
    </source>
</evidence>